<keyword evidence="1" id="KW-1133">Transmembrane helix</keyword>
<dbReference type="Proteomes" id="UP000603200">
    <property type="component" value="Unassembled WGS sequence"/>
</dbReference>
<accession>A0ABQ4A5U5</accession>
<dbReference type="EMBL" id="BOMN01000139">
    <property type="protein sequence ID" value="GIE26239.1"/>
    <property type="molecule type" value="Genomic_DNA"/>
</dbReference>
<organism evidence="2 3">
    <name type="scientific">Winogradskya humida</name>
    <dbReference type="NCBI Taxonomy" id="113566"/>
    <lineage>
        <taxon>Bacteria</taxon>
        <taxon>Bacillati</taxon>
        <taxon>Actinomycetota</taxon>
        <taxon>Actinomycetes</taxon>
        <taxon>Micromonosporales</taxon>
        <taxon>Micromonosporaceae</taxon>
        <taxon>Winogradskya</taxon>
    </lineage>
</organism>
<dbReference type="RefSeq" id="WP_203843141.1">
    <property type="nucleotide sequence ID" value="NZ_BAAATV010000018.1"/>
</dbReference>
<evidence type="ECO:0000256" key="1">
    <source>
        <dbReference type="SAM" id="Phobius"/>
    </source>
</evidence>
<proteinExistence type="predicted"/>
<comment type="caution">
    <text evidence="2">The sequence shown here is derived from an EMBL/GenBank/DDBJ whole genome shotgun (WGS) entry which is preliminary data.</text>
</comment>
<keyword evidence="3" id="KW-1185">Reference proteome</keyword>
<gene>
    <name evidence="2" type="ORF">Ahu01nite_093410</name>
</gene>
<evidence type="ECO:0000313" key="3">
    <source>
        <dbReference type="Proteomes" id="UP000603200"/>
    </source>
</evidence>
<evidence type="ECO:0000313" key="2">
    <source>
        <dbReference type="EMBL" id="GIE26239.1"/>
    </source>
</evidence>
<keyword evidence="1" id="KW-0812">Transmembrane</keyword>
<reference evidence="2 3" key="1">
    <citation type="submission" date="2021-01" db="EMBL/GenBank/DDBJ databases">
        <title>Whole genome shotgun sequence of Actinoplanes humidus NBRC 14915.</title>
        <authorList>
            <person name="Komaki H."/>
            <person name="Tamura T."/>
        </authorList>
    </citation>
    <scope>NUCLEOTIDE SEQUENCE [LARGE SCALE GENOMIC DNA]</scope>
    <source>
        <strain evidence="2 3">NBRC 14915</strain>
    </source>
</reference>
<keyword evidence="1" id="KW-0472">Membrane</keyword>
<protein>
    <submittedName>
        <fullName evidence="2">Uncharacterized protein</fullName>
    </submittedName>
</protein>
<name>A0ABQ4A5U5_9ACTN</name>
<sequence length="182" mass="20309">MPHTITWYDRLRIERLVWSLDQQLYDLPRVQRIATRREVRANLLEAARDVGTREALRGVGGSRRLAEQFLTAEFGDNPRHTWIGAAYAAALTPLLLNFFLAEAANAFQSGVTATDPHATGVFTWSGVSWLQSAATYTFSDGTATSHGGGWTPLAYLLWVVITVGFGRLWRLRLRRRPAVAPA</sequence>
<feature type="transmembrane region" description="Helical" evidence="1">
    <location>
        <begin position="149"/>
        <end position="169"/>
    </location>
</feature>